<organism evidence="1 2">
    <name type="scientific">Neonectria ditissima</name>
    <dbReference type="NCBI Taxonomy" id="78410"/>
    <lineage>
        <taxon>Eukaryota</taxon>
        <taxon>Fungi</taxon>
        <taxon>Dikarya</taxon>
        <taxon>Ascomycota</taxon>
        <taxon>Pezizomycotina</taxon>
        <taxon>Sordariomycetes</taxon>
        <taxon>Hypocreomycetidae</taxon>
        <taxon>Hypocreales</taxon>
        <taxon>Nectriaceae</taxon>
        <taxon>Neonectria</taxon>
    </lineage>
</organism>
<dbReference type="Proteomes" id="UP000050424">
    <property type="component" value="Unassembled WGS sequence"/>
</dbReference>
<sequence>MNHVPLLQRVLAKRLKVVPHLDLAARAARIHQVDDVDQRALEAGLALVDGGGAISAVSEASMLREENAGEVQADGWLVGGLEAASWRNSVKQRDA</sequence>
<comment type="caution">
    <text evidence="1">The sequence shown here is derived from an EMBL/GenBank/DDBJ whole genome shotgun (WGS) entry which is preliminary data.</text>
</comment>
<evidence type="ECO:0000313" key="2">
    <source>
        <dbReference type="Proteomes" id="UP000050424"/>
    </source>
</evidence>
<accession>A0A0P7BUA1</accession>
<dbReference type="AlphaFoldDB" id="A0A0P7BUA1"/>
<proteinExistence type="predicted"/>
<protein>
    <submittedName>
        <fullName evidence="1">Uncharacterized protein</fullName>
    </submittedName>
</protein>
<evidence type="ECO:0000313" key="1">
    <source>
        <dbReference type="EMBL" id="KPM44958.1"/>
    </source>
</evidence>
<keyword evidence="2" id="KW-1185">Reference proteome</keyword>
<gene>
    <name evidence="1" type="ORF">AK830_g1623</name>
</gene>
<name>A0A0P7BUA1_9HYPO</name>
<reference evidence="1 2" key="1">
    <citation type="submission" date="2015-09" db="EMBL/GenBank/DDBJ databases">
        <title>Draft genome of a European isolate of the apple canker pathogen Neonectria ditissima.</title>
        <authorList>
            <person name="Gomez-Cortecero A."/>
            <person name="Harrison R.J."/>
            <person name="Armitage A.D."/>
        </authorList>
    </citation>
    <scope>NUCLEOTIDE SEQUENCE [LARGE SCALE GENOMIC DNA]</scope>
    <source>
        <strain evidence="1 2">R09/05</strain>
    </source>
</reference>
<dbReference type="EMBL" id="LKCW01000013">
    <property type="protein sequence ID" value="KPM44958.1"/>
    <property type="molecule type" value="Genomic_DNA"/>
</dbReference>